<dbReference type="SUPFAM" id="SSF102848">
    <property type="entry name" value="NSFL1 (p97 ATPase) cofactor p47, SEP domain"/>
    <property type="match status" value="1"/>
</dbReference>
<evidence type="ECO:0000256" key="8">
    <source>
        <dbReference type="ARBA" id="ARBA00023212"/>
    </source>
</evidence>
<dbReference type="SUPFAM" id="SSF54236">
    <property type="entry name" value="Ubiquitin-like"/>
    <property type="match status" value="1"/>
</dbReference>
<feature type="domain" description="UBX" evidence="12">
    <location>
        <begin position="316"/>
        <end position="393"/>
    </location>
</feature>
<dbReference type="EMBL" id="RCHS01001671">
    <property type="protein sequence ID" value="RMX52262.1"/>
    <property type="molecule type" value="Genomic_DNA"/>
</dbReference>
<comment type="caution">
    <text evidence="14">The sequence shown here is derived from an EMBL/GenBank/DDBJ whole genome shotgun (WGS) entry which is preliminary data.</text>
</comment>
<feature type="region of interest" description="Disordered" evidence="11">
    <location>
        <begin position="66"/>
        <end position="85"/>
    </location>
</feature>
<keyword evidence="6" id="KW-0333">Golgi apparatus</keyword>
<dbReference type="STRING" id="46731.A0A3M6UF25"/>
<feature type="non-terminal residue" evidence="14">
    <location>
        <position position="1"/>
    </location>
</feature>
<sequence>TYITRDPLFNMADEERNRMVAEFSGVTDADAERAKFYLESSGWDLHVALSSFYDTMGEDDENIGAETEQAQEQPSTRSKHTPTGRNIASLSSMQATENADSDDEEGQAFYAGGSDTSGQQILGPPRKKQTSNDITQGIFDDAKRHGAEVVADEDVVGSQGARHQPAFKGAGYRLGDTEGDSSQPLPETLSFRADAPQQPTEVALKFWSNGFSVDDGPLRSFDDPANKQFLDSVRRGEIPQELLRLSRKGEVHVNMEDHRHEEYVPPPKPKLQAFSGTGHKLGSPAPDVKSSHSTEQRASQSSSSTPQPMATSPLDQSQPVTSIQIRLADGTRMVSKFNHSHTVGDIRKFICASRPQMATQSFVLMTTFPNKELSDETQKLSEANLLNAVIVQRFK</sequence>
<comment type="subcellular location">
    <subcellularLocation>
        <location evidence="2">Cytoplasm</location>
        <location evidence="2">Cytoskeleton</location>
        <location evidence="2">Microtubule organizing center</location>
        <location evidence="2">Centrosome</location>
    </subcellularLocation>
    <subcellularLocation>
        <location evidence="3">Golgi apparatus</location>
        <location evidence="3">Golgi stack</location>
    </subcellularLocation>
    <subcellularLocation>
        <location evidence="1">Nucleus</location>
    </subcellularLocation>
</comment>
<feature type="region of interest" description="Disordered" evidence="11">
    <location>
        <begin position="92"/>
        <end position="132"/>
    </location>
</feature>
<dbReference type="Pfam" id="PF14555">
    <property type="entry name" value="UBA_4"/>
    <property type="match status" value="1"/>
</dbReference>
<dbReference type="Pfam" id="PF00789">
    <property type="entry name" value="UBX"/>
    <property type="match status" value="1"/>
</dbReference>
<evidence type="ECO:0000256" key="10">
    <source>
        <dbReference type="ARBA" id="ARBA00030329"/>
    </source>
</evidence>
<dbReference type="OrthoDB" id="25887at2759"/>
<keyword evidence="7" id="KW-0446">Lipid-binding</keyword>
<gene>
    <name evidence="14" type="ORF">pdam_00007966</name>
</gene>
<dbReference type="AlphaFoldDB" id="A0A3M6UF25"/>
<dbReference type="Pfam" id="PF08059">
    <property type="entry name" value="SEP"/>
    <property type="match status" value="1"/>
</dbReference>
<evidence type="ECO:0000256" key="2">
    <source>
        <dbReference type="ARBA" id="ARBA00004300"/>
    </source>
</evidence>
<dbReference type="PANTHER" id="PTHR23333:SF20">
    <property type="entry name" value="NSFL1 COFACTOR P47"/>
    <property type="match status" value="1"/>
</dbReference>
<dbReference type="GO" id="GO:0005634">
    <property type="term" value="C:nucleus"/>
    <property type="evidence" value="ECO:0007669"/>
    <property type="project" value="UniProtKB-SubCell"/>
</dbReference>
<evidence type="ECO:0000256" key="7">
    <source>
        <dbReference type="ARBA" id="ARBA00023121"/>
    </source>
</evidence>
<dbReference type="PROSITE" id="PS51399">
    <property type="entry name" value="SEP"/>
    <property type="match status" value="1"/>
</dbReference>
<keyword evidence="9" id="KW-0539">Nucleus</keyword>
<evidence type="ECO:0000259" key="13">
    <source>
        <dbReference type="PROSITE" id="PS51399"/>
    </source>
</evidence>
<feature type="region of interest" description="Disordered" evidence="11">
    <location>
        <begin position="257"/>
        <end position="321"/>
    </location>
</feature>
<dbReference type="GO" id="GO:0061025">
    <property type="term" value="P:membrane fusion"/>
    <property type="evidence" value="ECO:0007669"/>
    <property type="project" value="TreeGrafter"/>
</dbReference>
<dbReference type="PANTHER" id="PTHR23333">
    <property type="entry name" value="UBX DOMAIN CONTAINING PROTEIN"/>
    <property type="match status" value="1"/>
</dbReference>
<dbReference type="InterPro" id="IPR036241">
    <property type="entry name" value="NSFL1C_SEP_dom_sf"/>
</dbReference>
<dbReference type="GO" id="GO:0007030">
    <property type="term" value="P:Golgi organization"/>
    <property type="evidence" value="ECO:0007669"/>
    <property type="project" value="TreeGrafter"/>
</dbReference>
<evidence type="ECO:0000256" key="4">
    <source>
        <dbReference type="ARBA" id="ARBA00019548"/>
    </source>
</evidence>
<proteinExistence type="predicted"/>
<dbReference type="GO" id="GO:0043161">
    <property type="term" value="P:proteasome-mediated ubiquitin-dependent protein catabolic process"/>
    <property type="evidence" value="ECO:0007669"/>
    <property type="project" value="TreeGrafter"/>
</dbReference>
<dbReference type="SMART" id="SM00166">
    <property type="entry name" value="UBX"/>
    <property type="match status" value="1"/>
</dbReference>
<evidence type="ECO:0000256" key="5">
    <source>
        <dbReference type="ARBA" id="ARBA00022490"/>
    </source>
</evidence>
<dbReference type="SUPFAM" id="SSF46934">
    <property type="entry name" value="UBA-like"/>
    <property type="match status" value="1"/>
</dbReference>
<dbReference type="GO" id="GO:0005795">
    <property type="term" value="C:Golgi stack"/>
    <property type="evidence" value="ECO:0007669"/>
    <property type="project" value="UniProtKB-SubCell"/>
</dbReference>
<keyword evidence="5" id="KW-0963">Cytoplasm</keyword>
<keyword evidence="15" id="KW-1185">Reference proteome</keyword>
<protein>
    <recommendedName>
        <fullName evidence="4">NSFL1 cofactor p47</fullName>
    </recommendedName>
    <alternativeName>
        <fullName evidence="10">p97 cofactor p47</fullName>
    </alternativeName>
</protein>
<dbReference type="InterPro" id="IPR001012">
    <property type="entry name" value="UBX_dom"/>
</dbReference>
<evidence type="ECO:0000313" key="14">
    <source>
        <dbReference type="EMBL" id="RMX52262.1"/>
    </source>
</evidence>
<evidence type="ECO:0000313" key="15">
    <source>
        <dbReference type="Proteomes" id="UP000275408"/>
    </source>
</evidence>
<feature type="domain" description="SEP" evidence="13">
    <location>
        <begin position="199"/>
        <end position="264"/>
    </location>
</feature>
<evidence type="ECO:0000256" key="9">
    <source>
        <dbReference type="ARBA" id="ARBA00023242"/>
    </source>
</evidence>
<dbReference type="SMART" id="SM00553">
    <property type="entry name" value="SEP"/>
    <property type="match status" value="1"/>
</dbReference>
<dbReference type="CDD" id="cd14348">
    <property type="entry name" value="UBA_p47"/>
    <property type="match status" value="1"/>
</dbReference>
<evidence type="ECO:0000256" key="11">
    <source>
        <dbReference type="SAM" id="MobiDB-lite"/>
    </source>
</evidence>
<accession>A0A3M6UF25</accession>
<dbReference type="FunFam" id="1.10.8.10:FF:000020">
    <property type="entry name" value="NSFL1 (p97) cofactor (p47)"/>
    <property type="match status" value="1"/>
</dbReference>
<evidence type="ECO:0000259" key="12">
    <source>
        <dbReference type="PROSITE" id="PS50033"/>
    </source>
</evidence>
<dbReference type="GO" id="GO:0043130">
    <property type="term" value="F:ubiquitin binding"/>
    <property type="evidence" value="ECO:0007669"/>
    <property type="project" value="TreeGrafter"/>
</dbReference>
<evidence type="ECO:0000256" key="6">
    <source>
        <dbReference type="ARBA" id="ARBA00023034"/>
    </source>
</evidence>
<name>A0A3M6UF25_POCDA</name>
<dbReference type="InterPro" id="IPR012989">
    <property type="entry name" value="SEP_domain"/>
</dbReference>
<evidence type="ECO:0000256" key="3">
    <source>
        <dbReference type="ARBA" id="ARBA00004348"/>
    </source>
</evidence>
<dbReference type="Gene3D" id="3.10.20.90">
    <property type="entry name" value="Phosphatidylinositol 3-kinase Catalytic Subunit, Chain A, domain 1"/>
    <property type="match status" value="1"/>
</dbReference>
<dbReference type="InterPro" id="IPR009060">
    <property type="entry name" value="UBA-like_sf"/>
</dbReference>
<dbReference type="FunFam" id="3.10.20.90:FF:000093">
    <property type="entry name" value="NSFL1 (P97) cofactor (P47)"/>
    <property type="match status" value="1"/>
</dbReference>
<dbReference type="GO" id="GO:1990730">
    <property type="term" value="C:VCP-NSFL1C complex"/>
    <property type="evidence" value="ECO:0007669"/>
    <property type="project" value="UniProtKB-ARBA"/>
</dbReference>
<organism evidence="14 15">
    <name type="scientific">Pocillopora damicornis</name>
    <name type="common">Cauliflower coral</name>
    <name type="synonym">Millepora damicornis</name>
    <dbReference type="NCBI Taxonomy" id="46731"/>
    <lineage>
        <taxon>Eukaryota</taxon>
        <taxon>Metazoa</taxon>
        <taxon>Cnidaria</taxon>
        <taxon>Anthozoa</taxon>
        <taxon>Hexacorallia</taxon>
        <taxon>Scleractinia</taxon>
        <taxon>Astrocoeniina</taxon>
        <taxon>Pocilloporidae</taxon>
        <taxon>Pocillopora</taxon>
    </lineage>
</organism>
<dbReference type="FunFam" id="3.30.420.210:FF:000001">
    <property type="entry name" value="NSFL1 (P97) cofactor (P47)"/>
    <property type="match status" value="1"/>
</dbReference>
<dbReference type="GO" id="GO:0031468">
    <property type="term" value="P:nuclear membrane reassembly"/>
    <property type="evidence" value="ECO:0007669"/>
    <property type="project" value="TreeGrafter"/>
</dbReference>
<dbReference type="PROSITE" id="PS50033">
    <property type="entry name" value="UBX"/>
    <property type="match status" value="1"/>
</dbReference>
<dbReference type="Gene3D" id="3.30.420.210">
    <property type="entry name" value="SEP domain"/>
    <property type="match status" value="1"/>
</dbReference>
<dbReference type="GO" id="GO:0005829">
    <property type="term" value="C:cytosol"/>
    <property type="evidence" value="ECO:0007669"/>
    <property type="project" value="TreeGrafter"/>
</dbReference>
<dbReference type="Proteomes" id="UP000275408">
    <property type="component" value="Unassembled WGS sequence"/>
</dbReference>
<evidence type="ECO:0000256" key="1">
    <source>
        <dbReference type="ARBA" id="ARBA00004123"/>
    </source>
</evidence>
<dbReference type="Gene3D" id="1.10.8.10">
    <property type="entry name" value="DNA helicase RuvA subunit, C-terminal domain"/>
    <property type="match status" value="1"/>
</dbReference>
<keyword evidence="8" id="KW-0206">Cytoskeleton</keyword>
<reference evidence="14 15" key="1">
    <citation type="journal article" date="2018" name="Sci. Rep.">
        <title>Comparative analysis of the Pocillopora damicornis genome highlights role of immune system in coral evolution.</title>
        <authorList>
            <person name="Cunning R."/>
            <person name="Bay R.A."/>
            <person name="Gillette P."/>
            <person name="Baker A.C."/>
            <person name="Traylor-Knowles N."/>
        </authorList>
    </citation>
    <scope>NUCLEOTIDE SEQUENCE [LARGE SCALE GENOMIC DNA]</scope>
    <source>
        <strain evidence="14">RSMAS</strain>
        <tissue evidence="14">Whole animal</tissue>
    </source>
</reference>
<dbReference type="InterPro" id="IPR029071">
    <property type="entry name" value="Ubiquitin-like_domsf"/>
</dbReference>
<dbReference type="GO" id="GO:0005813">
    <property type="term" value="C:centrosome"/>
    <property type="evidence" value="ECO:0007669"/>
    <property type="project" value="UniProtKB-SubCell"/>
</dbReference>
<feature type="compositionally biased region" description="Low complexity" evidence="11">
    <location>
        <begin position="296"/>
        <end position="313"/>
    </location>
</feature>
<dbReference type="GO" id="GO:0008289">
    <property type="term" value="F:lipid binding"/>
    <property type="evidence" value="ECO:0007669"/>
    <property type="project" value="UniProtKB-KW"/>
</dbReference>
<dbReference type="GO" id="GO:0000045">
    <property type="term" value="P:autophagosome assembly"/>
    <property type="evidence" value="ECO:0007669"/>
    <property type="project" value="TreeGrafter"/>
</dbReference>